<feature type="region of interest" description="Disordered" evidence="1">
    <location>
        <begin position="172"/>
        <end position="199"/>
    </location>
</feature>
<dbReference type="Proteomes" id="UP001221142">
    <property type="component" value="Unassembled WGS sequence"/>
</dbReference>
<reference evidence="2" key="1">
    <citation type="submission" date="2023-03" db="EMBL/GenBank/DDBJ databases">
        <title>Massive genome expansion in bonnet fungi (Mycena s.s.) driven by repeated elements and novel gene families across ecological guilds.</title>
        <authorList>
            <consortium name="Lawrence Berkeley National Laboratory"/>
            <person name="Harder C.B."/>
            <person name="Miyauchi S."/>
            <person name="Viragh M."/>
            <person name="Kuo A."/>
            <person name="Thoen E."/>
            <person name="Andreopoulos B."/>
            <person name="Lu D."/>
            <person name="Skrede I."/>
            <person name="Drula E."/>
            <person name="Henrissat B."/>
            <person name="Morin E."/>
            <person name="Kohler A."/>
            <person name="Barry K."/>
            <person name="LaButti K."/>
            <person name="Morin E."/>
            <person name="Salamov A."/>
            <person name="Lipzen A."/>
            <person name="Mereny Z."/>
            <person name="Hegedus B."/>
            <person name="Baldrian P."/>
            <person name="Stursova M."/>
            <person name="Weitz H."/>
            <person name="Taylor A."/>
            <person name="Grigoriev I.V."/>
            <person name="Nagy L.G."/>
            <person name="Martin F."/>
            <person name="Kauserud H."/>
        </authorList>
    </citation>
    <scope>NUCLEOTIDE SEQUENCE</scope>
    <source>
        <strain evidence="2">9284</strain>
    </source>
</reference>
<evidence type="ECO:0000256" key="1">
    <source>
        <dbReference type="SAM" id="MobiDB-lite"/>
    </source>
</evidence>
<dbReference type="PANTHER" id="PTHR31912">
    <property type="entry name" value="IP13529P"/>
    <property type="match status" value="1"/>
</dbReference>
<comment type="caution">
    <text evidence="2">The sequence shown here is derived from an EMBL/GenBank/DDBJ whole genome shotgun (WGS) entry which is preliminary data.</text>
</comment>
<proteinExistence type="predicted"/>
<feature type="region of interest" description="Disordered" evidence="1">
    <location>
        <begin position="84"/>
        <end position="108"/>
    </location>
</feature>
<dbReference type="AlphaFoldDB" id="A0AAD7BE57"/>
<feature type="compositionally biased region" description="Acidic residues" evidence="1">
    <location>
        <begin position="189"/>
        <end position="199"/>
    </location>
</feature>
<gene>
    <name evidence="2" type="ORF">FB45DRAFT_1103391</name>
</gene>
<feature type="compositionally biased region" description="Basic and acidic residues" evidence="1">
    <location>
        <begin position="1157"/>
        <end position="1192"/>
    </location>
</feature>
<organism evidence="2 3">
    <name type="scientific">Roridomyces roridus</name>
    <dbReference type="NCBI Taxonomy" id="1738132"/>
    <lineage>
        <taxon>Eukaryota</taxon>
        <taxon>Fungi</taxon>
        <taxon>Dikarya</taxon>
        <taxon>Basidiomycota</taxon>
        <taxon>Agaricomycotina</taxon>
        <taxon>Agaricomycetes</taxon>
        <taxon>Agaricomycetidae</taxon>
        <taxon>Agaricales</taxon>
        <taxon>Marasmiineae</taxon>
        <taxon>Mycenaceae</taxon>
        <taxon>Roridomyces</taxon>
    </lineage>
</organism>
<protein>
    <submittedName>
        <fullName evidence="2">Uncharacterized protein</fullName>
    </submittedName>
</protein>
<accession>A0AAD7BE57</accession>
<evidence type="ECO:0000313" key="3">
    <source>
        <dbReference type="Proteomes" id="UP001221142"/>
    </source>
</evidence>
<evidence type="ECO:0000313" key="2">
    <source>
        <dbReference type="EMBL" id="KAJ7618023.1"/>
    </source>
</evidence>
<name>A0AAD7BE57_9AGAR</name>
<dbReference type="EMBL" id="JARKIF010000020">
    <property type="protein sequence ID" value="KAJ7618023.1"/>
    <property type="molecule type" value="Genomic_DNA"/>
</dbReference>
<keyword evidence="3" id="KW-1185">Reference proteome</keyword>
<dbReference type="PANTHER" id="PTHR31912:SF34">
    <property type="entry name" value="NOTOCHORD-RELATED PROTEIN"/>
    <property type="match status" value="1"/>
</dbReference>
<sequence length="1239" mass="139706">MPGRKSTWEPPDEMRPFLEYREEKVRCNICRDTRASGVGRWINKKGLKDHLNRQMHLASWDTHQKKEQQREAENAEFARAYDNEPEPGFPAFSPSSPPMPPAMFPDRDDEMDVDQGEALLAAMPGAERLMEDLGQLGVEAETPSPEATRALLEQEYERLLVAAFGESQFDEDGLDGQLIGADQPKSGPDDDDGDEDLCDEHEQWGTSEYHPYPSRAAMLLDVLDNLPRCRFTSAQMSLIIHLLRQLGVFISPIVLNIPSLKGLRKMQNKLQATCGDPPLKIQSPQGNIFYMNDIRDSLARDMANPLVAPHMHFYPELVSKGSISETYQAERWMEYTPDQLTPMFSKGHKRFWIEELARCADGTFVIPHTWIIRDGILTSDASVVKLRADGRWYVEPDEIQITADDLEFDYDDISGIPAMPNAMRGLVEDDEDLYVIMVSPWADDVSGNRSKQYNKHMNMYIGNGCLPGFLLQQEFHVHYVSSSPYASAAEQFAAFRDHAQSTETDPVKCYNAATGRVCRFIIRVPGLPADNPQQSEEASHMGVKANYPCRKCHWGGTTIEKETEQTYHECHLAGAARNAEEIRQNLHIQLKLATQGNAKAVGERQRSTGTKDKITQYWVEQLISKARTMKAENPRRTVDEIAAELSEWLQQQPGDKMNPLLDIAGLDPSQDTPVELLHTILLGVIKYIWHHMNTSQWSDSDRHLLAIRLQSTDLSGLTVPPIRAGYMIQYKNNLIGKHFKTLMQTLTFHVHQISTPEQFALIKAAGDLGSRLWVPEIDDMDEYLAQLTISIANLLDAFDAESPLRILTKIKLHLLAHIPDDVRRFGPLIRVSTEIYEAFNGVFRTCSVFSNHLAPSRDISRKFASMDRVKHVLCGGYWQAPSKAWIQAGDAVQDLLQTDVVLQRHLGWVSPAKIDPGSIKPISLQKKPAFKWTQCDAAKYFALGEPPHPESIWRAGHSLTTNDGDKVAVKSWVVAYHEGRTMFGRIHELLAGSTTLVTLEQFIFGGNLHPIFLWPVLRRPSGEEIRNGVKSFVVLEARSVQFVINSFRALSGPPLPRYKISIPMPPWVQHDCRMGSCKPAAVGRQMQERKETTLDKLLIKHSEDDHFILNMSALHNFVKICRVLPTRLTHLKLLYPGDERVKFHAQAAVKARAVRQKGREKTAAKRRANAEAKKKEAEEAEEAAREAEEAARVAENAAPESEEQDEDSGEDSDVEEEEEEALGTDQEPAPGGRVERAEM</sequence>
<feature type="region of interest" description="Disordered" evidence="1">
    <location>
        <begin position="1152"/>
        <end position="1239"/>
    </location>
</feature>
<feature type="compositionally biased region" description="Acidic residues" evidence="1">
    <location>
        <begin position="1200"/>
        <end position="1222"/>
    </location>
</feature>